<proteinExistence type="inferred from homology"/>
<keyword evidence="8 14" id="KW-0547">Nucleotide-binding</keyword>
<keyword evidence="5 14" id="KW-0021">Allosteric enzyme</keyword>
<feature type="binding site" description="in other chain" evidence="14">
    <location>
        <begin position="209"/>
        <end position="211"/>
    </location>
    <ligand>
        <name>substrate</name>
        <note>ligand shared between dimeric partners</note>
    </ligand>
</feature>
<dbReference type="FunFam" id="3.40.50.450:FF:000064">
    <property type="entry name" value="Phosphofructokinase, platelet b"/>
    <property type="match status" value="1"/>
</dbReference>
<dbReference type="Gene3D" id="3.40.50.450">
    <property type="match status" value="3"/>
</dbReference>
<feature type="region of interest" description="C-terminal regulatory PFK domain 2" evidence="14">
    <location>
        <begin position="555"/>
        <end position="950"/>
    </location>
</feature>
<dbReference type="InterPro" id="IPR000023">
    <property type="entry name" value="Phosphofructokinase_dom"/>
</dbReference>
<feature type="binding site" description="in other chain" evidence="14">
    <location>
        <position position="799"/>
    </location>
    <ligand>
        <name>beta-D-fructose 2,6-bisphosphate</name>
        <dbReference type="ChEBI" id="CHEBI:58579"/>
        <note>allosteric activator; ligand shared between dimeric partners</note>
    </ligand>
</feature>
<comment type="function">
    <text evidence="14">Catalyzes the phosphorylation of D-fructose 6-phosphate to fructose 1,6-bisphosphate by ATP, the first committing step of glycolysis.</text>
</comment>
<keyword evidence="11 14" id="KW-0460">Magnesium</keyword>
<dbReference type="PANTHER" id="PTHR13697:SF4">
    <property type="entry name" value="ATP-DEPENDENT 6-PHOSPHOFRUCTOKINASE"/>
    <property type="match status" value="1"/>
</dbReference>
<keyword evidence="9 14" id="KW-0418">Kinase</keyword>
<comment type="pathway">
    <text evidence="3 14 15">Carbohydrate degradation; glycolysis; D-glyceraldehyde 3-phosphate and glycerone phosphate from D-glucose: step 3/4.</text>
</comment>
<evidence type="ECO:0000256" key="5">
    <source>
        <dbReference type="ARBA" id="ARBA00022533"/>
    </source>
</evidence>
<feature type="domain" description="Phosphofructokinase" evidence="16">
    <location>
        <begin position="265"/>
        <end position="374"/>
    </location>
</feature>
<feature type="binding site" description="in other chain" evidence="14">
    <location>
        <begin position="165"/>
        <end position="167"/>
    </location>
    <ligand>
        <name>substrate</name>
        <note>ligand shared between dimeric partners</note>
    </ligand>
</feature>
<sequence>MAEQKQRFIERGSHKGKGIAVFTSGGDSQGMNAAVRAVVRMGIYLGCKVYFIREGYQGMVDGGEHIQEANWASVSSIIHRGGTVIGSARCQDFRERAGRLKAAANLVKRGITNLVVIGGDGSLTGANLFRQEWTDLLEELVRMGEITAEQRQKYGSLHIVGMVGSIDNDFCGTDMTIGTDSALHRIIEAIDAIVSTAYSHQRTFIMEVMGRHCGYLSVVAAVVSEATYVFCPESPPPVEWPEKLCRKLLGVKETHSRNLCCLRVYLAVVAALASEADYVFIPEDPAVQNWPEKLCNKLLQERNAGQRLNIIIVAEGAIDRDGRPITAENVRQVVVDQLQQDTRITVLGHVQRGGNPSAFDRVLGCRMGAEAVLALMEATDETEACVVSLDGNQAVRVPLMECVERTKAVAQAMAEKKWSLAVELRGRSFARNLETYKMLTRLKPPKDAFDASGKGIGCRMGAEAVLALMEATDETEACVVSLDGNQAVRVPLMECVERTKAVAQAMAEKKMTYKMLTRLKPPKDAFDASGKGIRLTGGVKANTRWAMVSDREGYTLAVMHIGAPACGMNAAVRSFVRNCIYRGDTVLGIHDGVEGLIAGNIRKMEWSDVTGWVGQGGAFLGTKRTLPDGKFEAIAAKLKEFKIQGLLIIGGFEAYHACKRHFDLFFLLQFSPPKGGQLVDQRKNFAEFCIPLVVIPSTISNNVPGTEFSLGCDTGLNEITEICDRIRQSAQGTKRRVFVIETMGGYCGYLATVAGLAGGADAAYIYEERFSIKDLQQDVYHMASKMADGVQRGLILRNEKASDNYNTDFIYRLYSEEGKGLFSTRMNVLGHMQQGGSPTPFDRNMGTKMAAKCVEWLVDQLRVNTQPDGSIKATSHDSACLLGLVRRQYRFTPLHDLIAETNFDQRIPKTQWWLKLRPLLRILAKHDSTYEEEGLYITVEEECASDTAVI</sequence>
<dbReference type="HAMAP" id="MF_03184">
    <property type="entry name" value="Phosphofructokinase_I_E"/>
    <property type="match status" value="1"/>
</dbReference>
<dbReference type="PANTHER" id="PTHR13697">
    <property type="entry name" value="PHOSPHOFRUCTOKINASE"/>
    <property type="match status" value="1"/>
</dbReference>
<dbReference type="GO" id="GO:0061621">
    <property type="term" value="P:canonical glycolysis"/>
    <property type="evidence" value="ECO:0007669"/>
    <property type="project" value="TreeGrafter"/>
</dbReference>
<comment type="similarity">
    <text evidence="14">Belongs to the phosphofructokinase type A (PFKA) family. ATP-dependent PFK group I subfamily. Eukaryotic two domain clade 'E' sub-subfamily.</text>
</comment>
<feature type="binding site" description="in other chain" evidence="14">
    <location>
        <begin position="698"/>
        <end position="702"/>
    </location>
    <ligand>
        <name>beta-D-fructose 2,6-bisphosphate</name>
        <dbReference type="ChEBI" id="CHEBI:58579"/>
        <note>allosteric activator; ligand shared between dimeric partners</note>
    </ligand>
</feature>
<feature type="binding site" evidence="14">
    <location>
        <position position="26"/>
    </location>
    <ligand>
        <name>ATP</name>
        <dbReference type="ChEBI" id="CHEBI:30616"/>
    </ligand>
</feature>
<feature type="binding site" evidence="14">
    <location>
        <begin position="89"/>
        <end position="90"/>
    </location>
    <ligand>
        <name>ATP</name>
        <dbReference type="ChEBI" id="CHEBI:30616"/>
    </ligand>
</feature>
<dbReference type="UniPathway" id="UPA00109">
    <property type="reaction ID" value="UER00182"/>
</dbReference>
<keyword evidence="18" id="KW-1185">Reference proteome</keyword>
<dbReference type="VEuPathDB" id="VectorBase:LLONM1_003869"/>
<evidence type="ECO:0000256" key="11">
    <source>
        <dbReference type="ARBA" id="ARBA00022842"/>
    </source>
</evidence>
<evidence type="ECO:0000259" key="16">
    <source>
        <dbReference type="Pfam" id="PF00365"/>
    </source>
</evidence>
<evidence type="ECO:0000256" key="1">
    <source>
        <dbReference type="ARBA" id="ARBA00001946"/>
    </source>
</evidence>
<dbReference type="GO" id="GO:0016208">
    <property type="term" value="F:AMP binding"/>
    <property type="evidence" value="ECO:0007669"/>
    <property type="project" value="TreeGrafter"/>
</dbReference>
<dbReference type="AlphaFoldDB" id="A0A1B0GIE2"/>
<dbReference type="Gene3D" id="3.40.50.460">
    <property type="entry name" value="Phosphofructokinase domain"/>
    <property type="match status" value="2"/>
</dbReference>
<comment type="catalytic activity">
    <reaction evidence="13 14 15">
        <text>beta-D-fructose 6-phosphate + ATP = beta-D-fructose 1,6-bisphosphate + ADP + H(+)</text>
        <dbReference type="Rhea" id="RHEA:16109"/>
        <dbReference type="ChEBI" id="CHEBI:15378"/>
        <dbReference type="ChEBI" id="CHEBI:30616"/>
        <dbReference type="ChEBI" id="CHEBI:32966"/>
        <dbReference type="ChEBI" id="CHEBI:57634"/>
        <dbReference type="ChEBI" id="CHEBI:456216"/>
        <dbReference type="EC" id="2.7.1.11"/>
    </reaction>
</comment>
<comment type="subunit">
    <text evidence="14">Homotetramer.</text>
</comment>
<dbReference type="EC" id="2.7.1.11" evidence="14"/>
<feature type="binding site" description="in other chain" evidence="14">
    <location>
        <position position="624"/>
    </location>
    <ligand>
        <name>beta-D-fructose 2,6-bisphosphate</name>
        <dbReference type="ChEBI" id="CHEBI:58579"/>
        <note>allosteric activator; ligand shared between dimeric partners</note>
    </ligand>
</feature>
<dbReference type="InterPro" id="IPR009161">
    <property type="entry name" value="6-Pfructokinase_euk"/>
</dbReference>
<comment type="subcellular location">
    <subcellularLocation>
        <location evidence="2 14">Cytoplasm</location>
    </subcellularLocation>
</comment>
<dbReference type="Pfam" id="PF00365">
    <property type="entry name" value="PFK"/>
    <property type="match status" value="3"/>
</dbReference>
<dbReference type="GO" id="GO:0048029">
    <property type="term" value="F:monosaccharide binding"/>
    <property type="evidence" value="ECO:0007669"/>
    <property type="project" value="TreeGrafter"/>
</dbReference>
<dbReference type="GO" id="GO:0070095">
    <property type="term" value="F:fructose-6-phosphate binding"/>
    <property type="evidence" value="ECO:0007669"/>
    <property type="project" value="TreeGrafter"/>
</dbReference>
<dbReference type="InterPro" id="IPR035966">
    <property type="entry name" value="PKF_sf"/>
</dbReference>
<feature type="region of interest" description="N-terminal catalytic PFK domain 1" evidence="14">
    <location>
        <begin position="1"/>
        <end position="441"/>
    </location>
</feature>
<dbReference type="EMBL" id="AJWK01013782">
    <property type="status" value="NOT_ANNOTATED_CDS"/>
    <property type="molecule type" value="Genomic_DNA"/>
</dbReference>
<feature type="binding site" evidence="14">
    <location>
        <position position="120"/>
    </location>
    <ligand>
        <name>Mg(2+)</name>
        <dbReference type="ChEBI" id="CHEBI:18420"/>
        <note>catalytic</note>
    </ligand>
</feature>
<dbReference type="EMBL" id="AJWK01013780">
    <property type="status" value="NOT_ANNOTATED_CDS"/>
    <property type="molecule type" value="Genomic_DNA"/>
</dbReference>
<dbReference type="InterPro" id="IPR022953">
    <property type="entry name" value="ATP_PFK"/>
</dbReference>
<keyword evidence="7 14" id="KW-0479">Metal-binding</keyword>
<feature type="binding site" description="in other chain" evidence="14">
    <location>
        <position position="906"/>
    </location>
    <ligand>
        <name>beta-D-fructose 2,6-bisphosphate</name>
        <dbReference type="ChEBI" id="CHEBI:58579"/>
        <note>allosteric activator; ligand shared between dimeric partners</note>
    </ligand>
</feature>
<evidence type="ECO:0000313" key="18">
    <source>
        <dbReference type="Proteomes" id="UP000092461"/>
    </source>
</evidence>
<evidence type="ECO:0000256" key="3">
    <source>
        <dbReference type="ARBA" id="ARBA00004679"/>
    </source>
</evidence>
<feature type="binding site" description="in other chain" evidence="14">
    <location>
        <begin position="831"/>
        <end position="834"/>
    </location>
    <ligand>
        <name>beta-D-fructose 2,6-bisphosphate</name>
        <dbReference type="ChEBI" id="CHEBI:58579"/>
        <note>allosteric activator; ligand shared between dimeric partners</note>
    </ligand>
</feature>
<dbReference type="GO" id="GO:0003872">
    <property type="term" value="F:6-phosphofructokinase activity"/>
    <property type="evidence" value="ECO:0007669"/>
    <property type="project" value="UniProtKB-UniRule"/>
</dbReference>
<keyword evidence="4 14" id="KW-0963">Cytoplasm</keyword>
<keyword evidence="10 14" id="KW-0067">ATP-binding</keyword>
<dbReference type="EMBL" id="AJWK01013779">
    <property type="status" value="NOT_ANNOTATED_CDS"/>
    <property type="molecule type" value="Genomic_DNA"/>
</dbReference>
<dbReference type="GO" id="GO:0046872">
    <property type="term" value="F:metal ion binding"/>
    <property type="evidence" value="ECO:0007669"/>
    <property type="project" value="UniProtKB-KW"/>
</dbReference>
<comment type="caution">
    <text evidence="14">Lacks conserved residue(s) required for the propagation of feature annotation.</text>
</comment>
<comment type="cofactor">
    <cofactor evidence="1 14">
        <name>Mg(2+)</name>
        <dbReference type="ChEBI" id="CHEBI:18420"/>
    </cofactor>
</comment>
<accession>A0A1B0GIE2</accession>
<feature type="binding site" description="in other chain" evidence="14">
    <location>
        <begin position="349"/>
        <end position="352"/>
    </location>
    <ligand>
        <name>substrate</name>
        <note>ligand shared between dimeric partners</note>
    </ligand>
</feature>
<feature type="binding site" evidence="14">
    <location>
        <position position="736"/>
    </location>
    <ligand>
        <name>beta-D-fructose 2,6-bisphosphate</name>
        <dbReference type="ChEBI" id="CHEBI:58579"/>
        <note>allosteric activator; ligand shared between dimeric partners</note>
    </ligand>
</feature>
<dbReference type="FunFam" id="3.40.50.460:FF:000001">
    <property type="entry name" value="ATP-dependent 6-phosphofructokinase"/>
    <property type="match status" value="1"/>
</dbReference>
<feature type="binding site" evidence="14">
    <location>
        <position position="825"/>
    </location>
    <ligand>
        <name>beta-D-fructose 2,6-bisphosphate</name>
        <dbReference type="ChEBI" id="CHEBI:58579"/>
        <note>allosteric activator; ligand shared between dimeric partners</note>
    </ligand>
</feature>
<feature type="binding site" evidence="14">
    <location>
        <position position="202"/>
    </location>
    <ligand>
        <name>substrate</name>
        <note>ligand shared between dimeric partners</note>
    </ligand>
</feature>
<organism evidence="17 18">
    <name type="scientific">Lutzomyia longipalpis</name>
    <name type="common">Sand fly</name>
    <dbReference type="NCBI Taxonomy" id="7200"/>
    <lineage>
        <taxon>Eukaryota</taxon>
        <taxon>Metazoa</taxon>
        <taxon>Ecdysozoa</taxon>
        <taxon>Arthropoda</taxon>
        <taxon>Hexapoda</taxon>
        <taxon>Insecta</taxon>
        <taxon>Pterygota</taxon>
        <taxon>Neoptera</taxon>
        <taxon>Endopterygota</taxon>
        <taxon>Diptera</taxon>
        <taxon>Nematocera</taxon>
        <taxon>Psychodoidea</taxon>
        <taxon>Psychodidae</taxon>
        <taxon>Lutzomyia</taxon>
        <taxon>Lutzomyia</taxon>
    </lineage>
</organism>
<dbReference type="GO" id="GO:0006002">
    <property type="term" value="P:fructose 6-phosphate metabolic process"/>
    <property type="evidence" value="ECO:0007669"/>
    <property type="project" value="InterPro"/>
</dbReference>
<name>A0A1B0GIE2_LUTLO</name>
<evidence type="ECO:0000256" key="15">
    <source>
        <dbReference type="PIRNR" id="PIRNR000533"/>
    </source>
</evidence>
<dbReference type="GO" id="GO:0042802">
    <property type="term" value="F:identical protein binding"/>
    <property type="evidence" value="ECO:0007669"/>
    <property type="project" value="TreeGrafter"/>
</dbReference>
<dbReference type="GO" id="GO:0030388">
    <property type="term" value="P:fructose 1,6-bisphosphate metabolic process"/>
    <property type="evidence" value="ECO:0007669"/>
    <property type="project" value="TreeGrafter"/>
</dbReference>
<dbReference type="SUPFAM" id="SSF53784">
    <property type="entry name" value="Phosphofructokinase"/>
    <property type="match status" value="3"/>
</dbReference>
<feature type="domain" description="Phosphofructokinase" evidence="16">
    <location>
        <begin position="19"/>
        <end position="254"/>
    </location>
</feature>
<evidence type="ECO:0000313" key="17">
    <source>
        <dbReference type="EnsemblMetazoa" id="LLOJ004374-PA"/>
    </source>
</evidence>
<keyword evidence="6 14" id="KW-0808">Transferase</keyword>
<dbReference type="PROSITE" id="PS00433">
    <property type="entry name" value="PHOSPHOFRUCTOKINASE"/>
    <property type="match status" value="2"/>
</dbReference>
<comment type="similarity">
    <text evidence="15">Belongs to the phosphofructokinase type A (PFKA) family. ATP-dependent PFK group I subfamily. Eukaryotic two domain clade "E" sub-subfamily.</text>
</comment>
<feature type="binding site" description="in other chain" evidence="14">
    <location>
        <position position="315"/>
    </location>
    <ligand>
        <name>substrate</name>
        <note>ligand shared between dimeric partners</note>
    </ligand>
</feature>
<evidence type="ECO:0000256" key="13">
    <source>
        <dbReference type="ARBA" id="ARBA00048070"/>
    </source>
</evidence>
<dbReference type="FunFam" id="3.40.50.450:FF:000043">
    <property type="entry name" value="ATP-dependent 6-phosphofructokinase, platelet type"/>
    <property type="match status" value="1"/>
</dbReference>
<evidence type="ECO:0000256" key="2">
    <source>
        <dbReference type="ARBA" id="ARBA00004496"/>
    </source>
</evidence>
<feature type="binding site" evidence="14">
    <location>
        <begin position="119"/>
        <end position="122"/>
    </location>
    <ligand>
        <name>ATP</name>
        <dbReference type="ChEBI" id="CHEBI:30616"/>
    </ligand>
</feature>
<dbReference type="GO" id="GO:0005945">
    <property type="term" value="C:6-phosphofructokinase complex"/>
    <property type="evidence" value="ECO:0007669"/>
    <property type="project" value="TreeGrafter"/>
</dbReference>
<reference evidence="17" key="1">
    <citation type="submission" date="2020-05" db="UniProtKB">
        <authorList>
            <consortium name="EnsemblMetazoa"/>
        </authorList>
    </citation>
    <scope>IDENTIFICATION</scope>
    <source>
        <strain evidence="17">Jacobina</strain>
    </source>
</reference>
<comment type="activity regulation">
    <text evidence="14">Allosterically activated by ADP, AMP, or fructose 2,6-bisphosphate, and allosterically inhibited by ATP or citrate.</text>
</comment>
<dbReference type="Proteomes" id="UP000092461">
    <property type="component" value="Unassembled WGS sequence"/>
</dbReference>
<evidence type="ECO:0000256" key="10">
    <source>
        <dbReference type="ARBA" id="ARBA00022840"/>
    </source>
</evidence>
<evidence type="ECO:0000256" key="6">
    <source>
        <dbReference type="ARBA" id="ARBA00022679"/>
    </source>
</evidence>
<keyword evidence="12 14" id="KW-0324">Glycolysis</keyword>
<dbReference type="VEuPathDB" id="VectorBase:LLOJ004374"/>
<evidence type="ECO:0000256" key="12">
    <source>
        <dbReference type="ARBA" id="ARBA00023152"/>
    </source>
</evidence>
<evidence type="ECO:0000256" key="4">
    <source>
        <dbReference type="ARBA" id="ARBA00022490"/>
    </source>
</evidence>
<dbReference type="GO" id="GO:0005524">
    <property type="term" value="F:ATP binding"/>
    <property type="evidence" value="ECO:0007669"/>
    <property type="project" value="UniProtKB-KW"/>
</dbReference>
<dbReference type="PIRSF" id="PIRSF000533">
    <property type="entry name" value="ATP_PFK_euk"/>
    <property type="match status" value="1"/>
</dbReference>
<dbReference type="EnsemblMetazoa" id="LLOJ004374-RA">
    <property type="protein sequence ID" value="LLOJ004374-PA"/>
    <property type="gene ID" value="LLOJ004374"/>
</dbReference>
<feature type="active site" description="Proton acceptor" evidence="14">
    <location>
        <position position="167"/>
    </location>
</feature>
<feature type="domain" description="Phosphofructokinase" evidence="16">
    <location>
        <begin position="556"/>
        <end position="857"/>
    </location>
</feature>
<dbReference type="InterPro" id="IPR015912">
    <property type="entry name" value="Phosphofructokinase_CS"/>
</dbReference>
<dbReference type="PRINTS" id="PR00476">
    <property type="entry name" value="PHFRCTKINASE"/>
</dbReference>
<protein>
    <recommendedName>
        <fullName evidence="14">ATP-dependent 6-phosphofructokinase</fullName>
        <shortName evidence="14">ATP-PFK</shortName>
        <shortName evidence="14">Phosphofructokinase</shortName>
        <ecNumber evidence="14">2.7.1.11</ecNumber>
    </recommendedName>
    <alternativeName>
        <fullName evidence="14">Phosphohexokinase</fullName>
    </alternativeName>
</protein>
<evidence type="ECO:0000256" key="9">
    <source>
        <dbReference type="ARBA" id="ARBA00022777"/>
    </source>
</evidence>
<feature type="binding site" evidence="14">
    <location>
        <position position="343"/>
    </location>
    <ligand>
        <name>substrate</name>
        <note>ligand shared between dimeric partners</note>
    </ligand>
</feature>
<evidence type="ECO:0000256" key="14">
    <source>
        <dbReference type="HAMAP-Rule" id="MF_03184"/>
    </source>
</evidence>
<evidence type="ECO:0000256" key="8">
    <source>
        <dbReference type="ARBA" id="ARBA00022741"/>
    </source>
</evidence>
<evidence type="ECO:0000256" key="7">
    <source>
        <dbReference type="ARBA" id="ARBA00022723"/>
    </source>
</evidence>
<dbReference type="EMBL" id="AJWK01013781">
    <property type="status" value="NOT_ANNOTATED_CDS"/>
    <property type="molecule type" value="Genomic_DNA"/>
</dbReference>
<feature type="binding site" description="in other chain" evidence="14">
    <location>
        <begin position="743"/>
        <end position="745"/>
    </location>
    <ligand>
        <name>beta-D-fructose 2,6-bisphosphate</name>
        <dbReference type="ChEBI" id="CHEBI:58579"/>
        <note>allosteric activator; ligand shared between dimeric partners</note>
    </ligand>
</feature>